<dbReference type="Gramene" id="A01p26500.2_BraZ1">
    <property type="protein sequence ID" value="A01p26500.2_BraZ1.CDS"/>
    <property type="gene ID" value="A01g26500.2_BraZ1"/>
</dbReference>
<name>A0A3P5ZI05_BRACM</name>
<gene>
    <name evidence="2" type="ORF">BRAA01T02467Z</name>
    <name evidence="1" type="ORF">BRAPAZ1V2_A01P26500.2</name>
</gene>
<dbReference type="EMBL" id="LS974617">
    <property type="protein sequence ID" value="CAG7888574.1"/>
    <property type="molecule type" value="Genomic_DNA"/>
</dbReference>
<dbReference type="AlphaFoldDB" id="A0A3P5ZI05"/>
<evidence type="ECO:0000313" key="2">
    <source>
        <dbReference type="EMBL" id="VDC75965.1"/>
    </source>
</evidence>
<organism evidence="2">
    <name type="scientific">Brassica campestris</name>
    <name type="common">Field mustard</name>
    <dbReference type="NCBI Taxonomy" id="3711"/>
    <lineage>
        <taxon>Eukaryota</taxon>
        <taxon>Viridiplantae</taxon>
        <taxon>Streptophyta</taxon>
        <taxon>Embryophyta</taxon>
        <taxon>Tracheophyta</taxon>
        <taxon>Spermatophyta</taxon>
        <taxon>Magnoliopsida</taxon>
        <taxon>eudicotyledons</taxon>
        <taxon>Gunneridae</taxon>
        <taxon>Pentapetalae</taxon>
        <taxon>rosids</taxon>
        <taxon>malvids</taxon>
        <taxon>Brassicales</taxon>
        <taxon>Brassicaceae</taxon>
        <taxon>Brassiceae</taxon>
        <taxon>Brassica</taxon>
    </lineage>
</organism>
<proteinExistence type="predicted"/>
<evidence type="ECO:0000313" key="1">
    <source>
        <dbReference type="EMBL" id="CAG7888574.1"/>
    </source>
</evidence>
<reference evidence="2" key="1">
    <citation type="submission" date="2018-11" db="EMBL/GenBank/DDBJ databases">
        <authorList>
            <consortium name="Genoscope - CEA"/>
            <person name="William W."/>
        </authorList>
    </citation>
    <scope>NUCLEOTIDE SEQUENCE</scope>
</reference>
<sequence length="53" mass="6225">MWSPLTIYFFNATTHRESGGEYLVDLIASDTYEWNERTLITSDRANVIAWIQQ</sequence>
<dbReference type="Proteomes" id="UP000694005">
    <property type="component" value="Chromosome A01"/>
</dbReference>
<accession>A0A3P5ZI05</accession>
<dbReference type="EMBL" id="LR031571">
    <property type="protein sequence ID" value="VDC75965.1"/>
    <property type="molecule type" value="Genomic_DNA"/>
</dbReference>
<protein>
    <submittedName>
        <fullName evidence="1">Uncharacterized protein</fullName>
    </submittedName>
</protein>